<dbReference type="GO" id="GO:0000794">
    <property type="term" value="C:condensed nuclear chromosome"/>
    <property type="evidence" value="ECO:0007669"/>
    <property type="project" value="TreeGrafter"/>
</dbReference>
<dbReference type="GO" id="GO:0007004">
    <property type="term" value="P:telomere maintenance via telomerase"/>
    <property type="evidence" value="ECO:0007669"/>
    <property type="project" value="TreeGrafter"/>
</dbReference>
<keyword evidence="6" id="KW-0158">Chromosome</keyword>
<evidence type="ECO:0000259" key="21">
    <source>
        <dbReference type="PROSITE" id="PS51131"/>
    </source>
</evidence>
<organism evidence="22 23">
    <name type="scientific">Phaedon cochleariae</name>
    <name type="common">Mustard beetle</name>
    <dbReference type="NCBI Taxonomy" id="80249"/>
    <lineage>
        <taxon>Eukaryota</taxon>
        <taxon>Metazoa</taxon>
        <taxon>Ecdysozoa</taxon>
        <taxon>Arthropoda</taxon>
        <taxon>Hexapoda</taxon>
        <taxon>Insecta</taxon>
        <taxon>Pterygota</taxon>
        <taxon>Neoptera</taxon>
        <taxon>Endopterygota</taxon>
        <taxon>Coleoptera</taxon>
        <taxon>Polyphaga</taxon>
        <taxon>Cucujiformia</taxon>
        <taxon>Chrysomeloidea</taxon>
        <taxon>Chrysomelidae</taxon>
        <taxon>Chrysomelinae</taxon>
        <taxon>Chrysomelini</taxon>
        <taxon>Phaedon</taxon>
    </lineage>
</organism>
<evidence type="ECO:0000256" key="8">
    <source>
        <dbReference type="ARBA" id="ARBA00022741"/>
    </source>
</evidence>
<comment type="similarity">
    <text evidence="4">Belongs to the SMC family. RAD50 subfamily.</text>
</comment>
<dbReference type="GO" id="GO:0043047">
    <property type="term" value="F:single-stranded telomeric DNA binding"/>
    <property type="evidence" value="ECO:0007669"/>
    <property type="project" value="TreeGrafter"/>
</dbReference>
<evidence type="ECO:0000256" key="1">
    <source>
        <dbReference type="ARBA" id="ARBA00001947"/>
    </source>
</evidence>
<sequence length="1305" mass="151096">MALLHSLEICGIRSFDPEDKQAIHFGSPVTLLLGQNGCGKTTVIECIRFALTNELPGGSSQGQGFLNDPKLSGKGATKASIKIKFLDNHGDMITVCRLLTVTIKANGGLQFKNLNPSIRRRDKNDPQNVQDISGRCLDVNAYCSTALNVSNSIINNVLFCHQDNSLWPLDEPKKVKEKFDEIFDAVKYNKCVDNIRKIVKDKQAHLKVLQERLDHKKSIKDIVDRERARHEEKKENLGKVVERIDEKKTVLKPIEDRLKEILDLEDSLGALQRELTGKEAEKKGLVDQQTTIKKNISYIFEGSDEDLTLKINSFQSEEASETKSIKNLEIKRKEVDNDTTKINNNIQRKQVLIGQLKEEQKQFNNKIEDSKNAIEKLRVNLEVDDLQELSREDGVNELKKALKTKEENFVTLMKQRDNEEKSLQTQIDEVREKCASTKQIISSKNTQKLECQKKLRTITSKLEELDSSDSQLKIVENKIENLQKTLSKLKGSLNEEEKLHEIDELKEDIEKKEQFIEKLDREYRLLQQNFVTEQRLETENSSIVEKQSEINKIKSRHSNNFQKLYGDTLPERNFRKSVLEIQQRQDTKYKAATSKINKLEKDIHSKEATLTHQEKSLDKEQKNLALNKRKFSELCKGRPFKEVLDESYTRKEKLQKDKGQYSSAKIMYEAFITKFEQESPCCPVCQTDFANKKSNVNQIVSQLKGKINRIPSQLIQISSDLKKEEEFYNKLQQLKPVNDEIELLTTKKIPELQEQISKLKEEIEDRSMELAAETVNLESPQELVDICQKVIADVTLLDQYTLDINKANSIIADLQEAIVKVASNRSRQETEAEIDINKAELSNAKTRYDSLKKIVDQHRDRCQNLNKNIQTEIQKQIDIQRLVQEKPLLEIQNTEETEKMAVLSVEVEELKENLKTQEKQLRDANEERQTVVQTNRRSNEEHRKEIAASKNAMSEIERLLTSIQRYETNDNEGKLDKVVEELAELKMEAAKLEEAKNKILEDISNKKEALAKKESDFRALKDNVTLREKHKLEEKLNQEIANLKKNIGGYNYRQVYDEKQRISSEIDKLKREISSLTGQKEEIENQVKELERTLNNPQNKNAFNNYKKQYYELMVNKKAVEDLNTYAIVLERSVLKFHEERMVQINRTIRELWRGIYRGNDIDYIEIKTDENMTGGAGKRRNYNYKVVQVKNNVELEMRGRCSAGQKVLACLVIRMALADTFSTHCGILALDEPTTNLDRENIISLSDALSRIITDRERESNFQLLIITHDEEFLQSLTRNQSLDNYWKVSRNQNGFSKVENLLL</sequence>
<feature type="binding site" evidence="19">
    <location>
        <position position="682"/>
    </location>
    <ligand>
        <name>Zn(2+)</name>
        <dbReference type="ChEBI" id="CHEBI:29105"/>
    </ligand>
</feature>
<feature type="coiled-coil region" evidence="20">
    <location>
        <begin position="227"/>
        <end position="288"/>
    </location>
</feature>
<dbReference type="Pfam" id="PF13476">
    <property type="entry name" value="AAA_23"/>
    <property type="match status" value="1"/>
</dbReference>
<dbReference type="GO" id="GO:0046872">
    <property type="term" value="F:metal ion binding"/>
    <property type="evidence" value="ECO:0007669"/>
    <property type="project" value="UniProtKB-UniRule"/>
</dbReference>
<dbReference type="GO" id="GO:0016887">
    <property type="term" value="F:ATP hydrolysis activity"/>
    <property type="evidence" value="ECO:0007669"/>
    <property type="project" value="InterPro"/>
</dbReference>
<keyword evidence="10" id="KW-0378">Hydrolase</keyword>
<feature type="coiled-coil region" evidence="20">
    <location>
        <begin position="582"/>
        <end position="616"/>
    </location>
</feature>
<feature type="coiled-coil region" evidence="20">
    <location>
        <begin position="325"/>
        <end position="433"/>
    </location>
</feature>
<protein>
    <recommendedName>
        <fullName evidence="5">DNA repair protein RAD50</fullName>
    </recommendedName>
</protein>
<feature type="coiled-coil region" evidence="20">
    <location>
        <begin position="797"/>
        <end position="1100"/>
    </location>
</feature>
<dbReference type="InterPro" id="IPR038729">
    <property type="entry name" value="Rad50/SbcC_AAA"/>
</dbReference>
<evidence type="ECO:0000313" key="23">
    <source>
        <dbReference type="Proteomes" id="UP001153737"/>
    </source>
</evidence>
<feature type="coiled-coil region" evidence="20">
    <location>
        <begin position="465"/>
        <end position="536"/>
    </location>
</feature>
<proteinExistence type="inferred from homology"/>
<keyword evidence="15" id="KW-0234">DNA repair</keyword>
<reference evidence="22" key="1">
    <citation type="submission" date="2022-01" db="EMBL/GenBank/DDBJ databases">
        <authorList>
            <person name="King R."/>
        </authorList>
    </citation>
    <scope>NUCLEOTIDE SEQUENCE</scope>
</reference>
<dbReference type="SUPFAM" id="SSF52540">
    <property type="entry name" value="P-loop containing nucleoside triphosphate hydrolases"/>
    <property type="match status" value="2"/>
</dbReference>
<keyword evidence="12" id="KW-0067">ATP-binding</keyword>
<evidence type="ECO:0000256" key="19">
    <source>
        <dbReference type="PROSITE-ProRule" id="PRU00471"/>
    </source>
</evidence>
<dbReference type="OrthoDB" id="18797at2759"/>
<dbReference type="GO" id="GO:0005524">
    <property type="term" value="F:ATP binding"/>
    <property type="evidence" value="ECO:0007669"/>
    <property type="project" value="UniProtKB-KW"/>
</dbReference>
<dbReference type="Gene3D" id="3.40.50.300">
    <property type="entry name" value="P-loop containing nucleotide triphosphate hydrolases"/>
    <property type="match status" value="2"/>
</dbReference>
<feature type="domain" description="Zinc-hook" evidence="21">
    <location>
        <begin position="637"/>
        <end position="736"/>
    </location>
</feature>
<evidence type="ECO:0000256" key="4">
    <source>
        <dbReference type="ARBA" id="ARBA00009439"/>
    </source>
</evidence>
<evidence type="ECO:0000256" key="9">
    <source>
        <dbReference type="ARBA" id="ARBA00022763"/>
    </source>
</evidence>
<keyword evidence="8" id="KW-0547">Nucleotide-binding</keyword>
<evidence type="ECO:0000256" key="15">
    <source>
        <dbReference type="ARBA" id="ARBA00023204"/>
    </source>
</evidence>
<evidence type="ECO:0000256" key="20">
    <source>
        <dbReference type="SAM" id="Coils"/>
    </source>
</evidence>
<dbReference type="PANTHER" id="PTHR18867">
    <property type="entry name" value="RAD50"/>
    <property type="match status" value="1"/>
</dbReference>
<dbReference type="GO" id="GO:0030870">
    <property type="term" value="C:Mre11 complex"/>
    <property type="evidence" value="ECO:0007669"/>
    <property type="project" value="InterPro"/>
</dbReference>
<dbReference type="InterPro" id="IPR013134">
    <property type="entry name" value="Zn_hook_RAD50"/>
</dbReference>
<keyword evidence="13" id="KW-0460">Magnesium</keyword>
<dbReference type="GO" id="GO:0003691">
    <property type="term" value="F:double-stranded telomeric DNA binding"/>
    <property type="evidence" value="ECO:0007669"/>
    <property type="project" value="TreeGrafter"/>
</dbReference>
<evidence type="ECO:0000256" key="2">
    <source>
        <dbReference type="ARBA" id="ARBA00004123"/>
    </source>
</evidence>
<comment type="subcellular location">
    <subcellularLocation>
        <location evidence="3">Chromosome</location>
    </subcellularLocation>
    <subcellularLocation>
        <location evidence="2">Nucleus</location>
    </subcellularLocation>
</comment>
<feature type="binding site" evidence="19">
    <location>
        <position position="685"/>
    </location>
    <ligand>
        <name>Zn(2+)</name>
        <dbReference type="ChEBI" id="CHEBI:29105"/>
    </ligand>
</feature>
<evidence type="ECO:0000256" key="5">
    <source>
        <dbReference type="ARBA" id="ARBA00017893"/>
    </source>
</evidence>
<evidence type="ECO:0000256" key="11">
    <source>
        <dbReference type="ARBA" id="ARBA00022833"/>
    </source>
</evidence>
<evidence type="ECO:0000256" key="16">
    <source>
        <dbReference type="ARBA" id="ARBA00023242"/>
    </source>
</evidence>
<gene>
    <name evidence="22" type="ORF">PHAECO_LOCUS957</name>
</gene>
<evidence type="ECO:0000256" key="10">
    <source>
        <dbReference type="ARBA" id="ARBA00022801"/>
    </source>
</evidence>
<evidence type="ECO:0000256" key="14">
    <source>
        <dbReference type="ARBA" id="ARBA00023054"/>
    </source>
</evidence>
<keyword evidence="9" id="KW-0227">DNA damage</keyword>
<dbReference type="NCBIfam" id="TIGR00606">
    <property type="entry name" value="rad50"/>
    <property type="match status" value="1"/>
</dbReference>
<dbReference type="PROSITE" id="PS51131">
    <property type="entry name" value="ZN_HOOK"/>
    <property type="match status" value="1"/>
</dbReference>
<keyword evidence="23" id="KW-1185">Reference proteome</keyword>
<evidence type="ECO:0000256" key="17">
    <source>
        <dbReference type="ARBA" id="ARBA00023254"/>
    </source>
</evidence>
<evidence type="ECO:0000256" key="12">
    <source>
        <dbReference type="ARBA" id="ARBA00022840"/>
    </source>
</evidence>
<accession>A0A9N9X2G7</accession>
<keyword evidence="16" id="KW-0539">Nucleus</keyword>
<evidence type="ECO:0000256" key="18">
    <source>
        <dbReference type="ARBA" id="ARBA00049360"/>
    </source>
</evidence>
<dbReference type="EMBL" id="OU896707">
    <property type="protein sequence ID" value="CAG9813727.1"/>
    <property type="molecule type" value="Genomic_DNA"/>
</dbReference>
<evidence type="ECO:0000256" key="3">
    <source>
        <dbReference type="ARBA" id="ARBA00004286"/>
    </source>
</evidence>
<keyword evidence="14 20" id="KW-0175">Coiled coil</keyword>
<comment type="cofactor">
    <cofactor evidence="1">
        <name>Zn(2+)</name>
        <dbReference type="ChEBI" id="CHEBI:29105"/>
    </cofactor>
</comment>
<dbReference type="Proteomes" id="UP001153737">
    <property type="component" value="Chromosome 1"/>
</dbReference>
<evidence type="ECO:0000256" key="7">
    <source>
        <dbReference type="ARBA" id="ARBA00022723"/>
    </source>
</evidence>
<reference evidence="22" key="2">
    <citation type="submission" date="2022-10" db="EMBL/GenBank/DDBJ databases">
        <authorList>
            <consortium name="ENA_rothamsted_submissions"/>
            <consortium name="culmorum"/>
            <person name="King R."/>
        </authorList>
    </citation>
    <scope>NUCLEOTIDE SEQUENCE</scope>
</reference>
<dbReference type="FunFam" id="3.40.50.300:FF:000593">
    <property type="entry name" value="DNA repair protein RAD50"/>
    <property type="match status" value="1"/>
</dbReference>
<dbReference type="SUPFAM" id="SSF75712">
    <property type="entry name" value="Rad50 coiled-coil Zn hook"/>
    <property type="match status" value="1"/>
</dbReference>
<comment type="catalytic activity">
    <reaction evidence="18">
        <text>ATP + H2O = ADP + phosphate + H(+)</text>
        <dbReference type="Rhea" id="RHEA:13065"/>
        <dbReference type="ChEBI" id="CHEBI:15377"/>
        <dbReference type="ChEBI" id="CHEBI:15378"/>
        <dbReference type="ChEBI" id="CHEBI:30616"/>
        <dbReference type="ChEBI" id="CHEBI:43474"/>
        <dbReference type="ChEBI" id="CHEBI:456216"/>
    </reaction>
</comment>
<dbReference type="InterPro" id="IPR004584">
    <property type="entry name" value="Rad50_eukaryotes"/>
</dbReference>
<dbReference type="GO" id="GO:0070192">
    <property type="term" value="P:chromosome organization involved in meiotic cell cycle"/>
    <property type="evidence" value="ECO:0007669"/>
    <property type="project" value="TreeGrafter"/>
</dbReference>
<keyword evidence="11 19" id="KW-0862">Zinc</keyword>
<evidence type="ECO:0000256" key="13">
    <source>
        <dbReference type="ARBA" id="ARBA00022842"/>
    </source>
</evidence>
<keyword evidence="17" id="KW-0469">Meiosis</keyword>
<name>A0A9N9X2G7_PHACE</name>
<dbReference type="GO" id="GO:0000722">
    <property type="term" value="P:telomere maintenance via recombination"/>
    <property type="evidence" value="ECO:0007669"/>
    <property type="project" value="UniProtKB-ARBA"/>
</dbReference>
<evidence type="ECO:0000313" key="22">
    <source>
        <dbReference type="EMBL" id="CAG9813727.1"/>
    </source>
</evidence>
<keyword evidence="7 19" id="KW-0479">Metal-binding</keyword>
<dbReference type="InterPro" id="IPR027417">
    <property type="entry name" value="P-loop_NTPase"/>
</dbReference>
<dbReference type="GO" id="GO:0051880">
    <property type="term" value="F:G-quadruplex DNA binding"/>
    <property type="evidence" value="ECO:0007669"/>
    <property type="project" value="TreeGrafter"/>
</dbReference>
<dbReference type="GO" id="GO:0006302">
    <property type="term" value="P:double-strand break repair"/>
    <property type="evidence" value="ECO:0007669"/>
    <property type="project" value="InterPro"/>
</dbReference>
<dbReference type="PANTHER" id="PTHR18867:SF12">
    <property type="entry name" value="DNA REPAIR PROTEIN RAD50"/>
    <property type="match status" value="1"/>
</dbReference>
<evidence type="ECO:0000256" key="6">
    <source>
        <dbReference type="ARBA" id="ARBA00022454"/>
    </source>
</evidence>